<dbReference type="EMBL" id="FOKG01000015">
    <property type="protein sequence ID" value="SFB51373.1"/>
    <property type="molecule type" value="Genomic_DNA"/>
</dbReference>
<keyword evidence="2" id="KW-1185">Reference proteome</keyword>
<dbReference type="InterPro" id="IPR023393">
    <property type="entry name" value="START-like_dom_sf"/>
</dbReference>
<organism evidence="1 2">
    <name type="scientific">Amycolatopsis marina</name>
    <dbReference type="NCBI Taxonomy" id="490629"/>
    <lineage>
        <taxon>Bacteria</taxon>
        <taxon>Bacillati</taxon>
        <taxon>Actinomycetota</taxon>
        <taxon>Actinomycetes</taxon>
        <taxon>Pseudonocardiales</taxon>
        <taxon>Pseudonocardiaceae</taxon>
        <taxon>Amycolatopsis</taxon>
    </lineage>
</organism>
<name>A0A1I1BST3_9PSEU</name>
<dbReference type="STRING" id="490629.SAMN05216266_11582"/>
<accession>A0A1I1BST3</accession>
<evidence type="ECO:0008006" key="3">
    <source>
        <dbReference type="Google" id="ProtNLM"/>
    </source>
</evidence>
<dbReference type="Gene3D" id="3.30.530.20">
    <property type="match status" value="1"/>
</dbReference>
<gene>
    <name evidence="1" type="ORF">SAMN05216266_11582</name>
</gene>
<protein>
    <recommendedName>
        <fullName evidence="3">Ligand-binding SRPBCC domain-containing protein</fullName>
    </recommendedName>
</protein>
<evidence type="ECO:0000313" key="2">
    <source>
        <dbReference type="Proteomes" id="UP000243799"/>
    </source>
</evidence>
<evidence type="ECO:0000313" key="1">
    <source>
        <dbReference type="EMBL" id="SFB51373.1"/>
    </source>
</evidence>
<sequence>MRIQTELAVPVEPLWAHVTSFTGINDELRPLLRMTKPSRLDTGGLLDLTPPAELGKSVLLAFGVLPVDYDDIGIVEFEPSHRFLERSRMLSAVHWEHERVLTPTERGCLLADRVEFEPRFAVTGAVLRTVVPRLFRHRHARLARRFGRCSPPQKPL</sequence>
<dbReference type="Proteomes" id="UP000243799">
    <property type="component" value="Unassembled WGS sequence"/>
</dbReference>
<dbReference type="AlphaFoldDB" id="A0A1I1BST3"/>
<reference evidence="2" key="1">
    <citation type="submission" date="2016-10" db="EMBL/GenBank/DDBJ databases">
        <authorList>
            <person name="Varghese N."/>
            <person name="Submissions S."/>
        </authorList>
    </citation>
    <scope>NUCLEOTIDE SEQUENCE [LARGE SCALE GENOMIC DNA]</scope>
    <source>
        <strain evidence="2">CGMCC 4.3568</strain>
    </source>
</reference>
<dbReference type="SUPFAM" id="SSF55961">
    <property type="entry name" value="Bet v1-like"/>
    <property type="match status" value="1"/>
</dbReference>
<proteinExistence type="predicted"/>